<accession>A0A8S5V4X6</accession>
<dbReference type="GO" id="GO:0004519">
    <property type="term" value="F:endonuclease activity"/>
    <property type="evidence" value="ECO:0007669"/>
    <property type="project" value="UniProtKB-KW"/>
</dbReference>
<proteinExistence type="predicted"/>
<sequence length="143" mass="16743">MGLKSDDLLRLGPDAQKQVLDKMKKPGKYKAQKTKRGKLTFDSKKEAERYDALMLLEKAGEIRGLKLQVRYTLQEAYTTTEGEKVKSIDYIADFVYQRRTLPDNYGQRYWLPVVEDVKGMRTRDYAMKAKLFRSRYGYAIKEV</sequence>
<name>A0A8S5V4X6_9CAUD</name>
<reference evidence="1" key="1">
    <citation type="journal article" date="2021" name="Proc. Natl. Acad. Sci. U.S.A.">
        <title>A Catalog of Tens of Thousands of Viruses from Human Metagenomes Reveals Hidden Associations with Chronic Diseases.</title>
        <authorList>
            <person name="Tisza M.J."/>
            <person name="Buck C.B."/>
        </authorList>
    </citation>
    <scope>NUCLEOTIDE SEQUENCE</scope>
    <source>
        <strain evidence="1">Ctjsp22</strain>
    </source>
</reference>
<dbReference type="EMBL" id="BK016198">
    <property type="protein sequence ID" value="DAG01758.1"/>
    <property type="molecule type" value="Genomic_DNA"/>
</dbReference>
<keyword evidence="1" id="KW-0255">Endonuclease</keyword>
<organism evidence="1">
    <name type="scientific">Siphoviridae sp. ctjsp22</name>
    <dbReference type="NCBI Taxonomy" id="2825636"/>
    <lineage>
        <taxon>Viruses</taxon>
        <taxon>Duplodnaviria</taxon>
        <taxon>Heunggongvirae</taxon>
        <taxon>Uroviricota</taxon>
        <taxon>Caudoviricetes</taxon>
    </lineage>
</organism>
<dbReference type="InterPro" id="IPR009414">
    <property type="entry name" value="DUF1064"/>
</dbReference>
<protein>
    <submittedName>
        <fullName evidence="1">Endonuclease</fullName>
    </submittedName>
</protein>
<evidence type="ECO:0000313" key="1">
    <source>
        <dbReference type="EMBL" id="DAG01758.1"/>
    </source>
</evidence>
<dbReference type="Pfam" id="PF06356">
    <property type="entry name" value="DUF1064"/>
    <property type="match status" value="1"/>
</dbReference>
<keyword evidence="1" id="KW-0540">Nuclease</keyword>
<keyword evidence="1" id="KW-0378">Hydrolase</keyword>